<dbReference type="PANTHER" id="PTHR48065">
    <property type="entry name" value="OS10G0469600 PROTEIN"/>
    <property type="match status" value="1"/>
</dbReference>
<dbReference type="Pfam" id="PF00560">
    <property type="entry name" value="LRR_1"/>
    <property type="match status" value="4"/>
</dbReference>
<evidence type="ECO:0000256" key="8">
    <source>
        <dbReference type="ARBA" id="ARBA00022989"/>
    </source>
</evidence>
<evidence type="ECO:0000256" key="2">
    <source>
        <dbReference type="ARBA" id="ARBA00022614"/>
    </source>
</evidence>
<keyword evidence="3" id="KW-0812">Transmembrane</keyword>
<comment type="caution">
    <text evidence="14">The sequence shown here is derived from an EMBL/GenBank/DDBJ whole genome shotgun (WGS) entry which is preliminary data.</text>
</comment>
<dbReference type="InterPro" id="IPR013210">
    <property type="entry name" value="LRR_N_plant-typ"/>
</dbReference>
<keyword evidence="4 12" id="KW-0732">Signal</keyword>
<evidence type="ECO:0000313" key="15">
    <source>
        <dbReference type="Proteomes" id="UP001314170"/>
    </source>
</evidence>
<evidence type="ECO:0000256" key="12">
    <source>
        <dbReference type="SAM" id="SignalP"/>
    </source>
</evidence>
<evidence type="ECO:0000256" key="9">
    <source>
        <dbReference type="ARBA" id="ARBA00023136"/>
    </source>
</evidence>
<dbReference type="PANTHER" id="PTHR48065:SF75">
    <property type="entry name" value="LEUCINE-RICH REPEAT-CONTAINING N-TERMINAL PLANT-TYPE DOMAIN-CONTAINING PROTEIN"/>
    <property type="match status" value="1"/>
</dbReference>
<evidence type="ECO:0000256" key="10">
    <source>
        <dbReference type="ARBA" id="ARBA00023170"/>
    </source>
</evidence>
<evidence type="ECO:0000256" key="7">
    <source>
        <dbReference type="ARBA" id="ARBA00022840"/>
    </source>
</evidence>
<dbReference type="Pfam" id="PF08263">
    <property type="entry name" value="LRRNT_2"/>
    <property type="match status" value="1"/>
</dbReference>
<dbReference type="Proteomes" id="UP001314170">
    <property type="component" value="Unassembled WGS sequence"/>
</dbReference>
<dbReference type="FunFam" id="3.80.10.10:FF:000101">
    <property type="entry name" value="LRR receptor-like serine/threonine-protein kinase ERECTA"/>
    <property type="match status" value="1"/>
</dbReference>
<dbReference type="GO" id="GO:0016020">
    <property type="term" value="C:membrane"/>
    <property type="evidence" value="ECO:0007669"/>
    <property type="project" value="UniProtKB-SubCell"/>
</dbReference>
<dbReference type="InterPro" id="IPR032675">
    <property type="entry name" value="LRR_dom_sf"/>
</dbReference>
<dbReference type="InterPro" id="IPR001611">
    <property type="entry name" value="Leu-rich_rpt"/>
</dbReference>
<keyword evidence="11" id="KW-0325">Glycoprotein</keyword>
<sequence>MGSCKFSMFSLLCLIIISLLVSGEEISPQLVKERISLLSFRSGIVLDPEGALESWNSSGIHLCNWTGVKCNNASDRVIQLDLSGKSLRGRISPALANLSSLLVLDLSRNFIEGHVPAELGYLFQLRQLSLSCNRLGGDIPKELGFLHRLVYLDLGSNKLAGDIPALLFGNGSSSLEYIDLSNNSLTGKIPLKNDCELGALRFLLLWSNRLVGGVPPALSNSTNLEWLDLESNMLSGELPSEIVRKMPKLQFLYLSYNDFVSQDGNTNLEPFFASLVNSSNLEELELAGNNLYGEIPPIIGDLSTNFVQIHLDENLLYGAIPLTFQTLSI</sequence>
<keyword evidence="7" id="KW-0067">ATP-binding</keyword>
<reference evidence="14 15" key="1">
    <citation type="submission" date="2024-01" db="EMBL/GenBank/DDBJ databases">
        <authorList>
            <person name="Waweru B."/>
        </authorList>
    </citation>
    <scope>NUCLEOTIDE SEQUENCE [LARGE SCALE GENOMIC DNA]</scope>
</reference>
<keyword evidence="8" id="KW-1133">Transmembrane helix</keyword>
<feature type="chain" id="PRO_5043561679" description="Leucine-rich repeat-containing N-terminal plant-type domain-containing protein" evidence="12">
    <location>
        <begin position="24"/>
        <end position="329"/>
    </location>
</feature>
<dbReference type="EMBL" id="CAWUPB010001111">
    <property type="protein sequence ID" value="CAK7338150.1"/>
    <property type="molecule type" value="Genomic_DNA"/>
</dbReference>
<keyword evidence="5" id="KW-0677">Repeat</keyword>
<name>A0AAV1RP27_9ROSI</name>
<organism evidence="14 15">
    <name type="scientific">Dovyalis caffra</name>
    <dbReference type="NCBI Taxonomy" id="77055"/>
    <lineage>
        <taxon>Eukaryota</taxon>
        <taxon>Viridiplantae</taxon>
        <taxon>Streptophyta</taxon>
        <taxon>Embryophyta</taxon>
        <taxon>Tracheophyta</taxon>
        <taxon>Spermatophyta</taxon>
        <taxon>Magnoliopsida</taxon>
        <taxon>eudicotyledons</taxon>
        <taxon>Gunneridae</taxon>
        <taxon>Pentapetalae</taxon>
        <taxon>rosids</taxon>
        <taxon>fabids</taxon>
        <taxon>Malpighiales</taxon>
        <taxon>Salicaceae</taxon>
        <taxon>Flacourtieae</taxon>
        <taxon>Dovyalis</taxon>
    </lineage>
</organism>
<feature type="domain" description="Leucine-rich repeat-containing N-terminal plant-type" evidence="13">
    <location>
        <begin position="33"/>
        <end position="71"/>
    </location>
</feature>
<dbReference type="GO" id="GO:0005524">
    <property type="term" value="F:ATP binding"/>
    <property type="evidence" value="ECO:0007669"/>
    <property type="project" value="UniProtKB-KW"/>
</dbReference>
<evidence type="ECO:0000256" key="3">
    <source>
        <dbReference type="ARBA" id="ARBA00022692"/>
    </source>
</evidence>
<keyword evidence="6" id="KW-0547">Nucleotide-binding</keyword>
<proteinExistence type="predicted"/>
<dbReference type="SUPFAM" id="SSF52058">
    <property type="entry name" value="L domain-like"/>
    <property type="match status" value="1"/>
</dbReference>
<keyword evidence="15" id="KW-1185">Reference proteome</keyword>
<comment type="subcellular location">
    <subcellularLocation>
        <location evidence="1">Membrane</location>
        <topology evidence="1">Single-pass type I membrane protein</topology>
    </subcellularLocation>
</comment>
<dbReference type="Gene3D" id="3.80.10.10">
    <property type="entry name" value="Ribonuclease Inhibitor"/>
    <property type="match status" value="3"/>
</dbReference>
<evidence type="ECO:0000256" key="11">
    <source>
        <dbReference type="ARBA" id="ARBA00023180"/>
    </source>
</evidence>
<evidence type="ECO:0000256" key="1">
    <source>
        <dbReference type="ARBA" id="ARBA00004479"/>
    </source>
</evidence>
<evidence type="ECO:0000259" key="13">
    <source>
        <dbReference type="Pfam" id="PF08263"/>
    </source>
</evidence>
<evidence type="ECO:0000313" key="14">
    <source>
        <dbReference type="EMBL" id="CAK7338150.1"/>
    </source>
</evidence>
<gene>
    <name evidence="14" type="ORF">DCAF_LOCUS13192</name>
</gene>
<keyword evidence="9" id="KW-0472">Membrane</keyword>
<evidence type="ECO:0000256" key="6">
    <source>
        <dbReference type="ARBA" id="ARBA00022741"/>
    </source>
</evidence>
<protein>
    <recommendedName>
        <fullName evidence="13">Leucine-rich repeat-containing N-terminal plant-type domain-containing protein</fullName>
    </recommendedName>
</protein>
<evidence type="ECO:0000256" key="4">
    <source>
        <dbReference type="ARBA" id="ARBA00022729"/>
    </source>
</evidence>
<accession>A0AAV1RP27</accession>
<keyword evidence="10" id="KW-0675">Receptor</keyword>
<dbReference type="AlphaFoldDB" id="A0AAV1RP27"/>
<dbReference type="Pfam" id="PF13855">
    <property type="entry name" value="LRR_8"/>
    <property type="match status" value="1"/>
</dbReference>
<evidence type="ECO:0000256" key="5">
    <source>
        <dbReference type="ARBA" id="ARBA00022737"/>
    </source>
</evidence>
<keyword evidence="2" id="KW-0433">Leucine-rich repeat</keyword>
<feature type="signal peptide" evidence="12">
    <location>
        <begin position="1"/>
        <end position="23"/>
    </location>
</feature>